<name>A0A537JYK4_9BACT</name>
<sequence length="64" mass="6622">MRVFLAILGGAMMIVGVVWFLQGIRVIPGSFMTGSTFWAVGGAIVALGGFVILRAVRAGAPRSA</sequence>
<evidence type="ECO:0000256" key="1">
    <source>
        <dbReference type="SAM" id="Phobius"/>
    </source>
</evidence>
<accession>A0A537JYK4</accession>
<dbReference type="EMBL" id="VBAK01000137">
    <property type="protein sequence ID" value="TMI88623.1"/>
    <property type="molecule type" value="Genomic_DNA"/>
</dbReference>
<dbReference type="AlphaFoldDB" id="A0A537JYK4"/>
<organism evidence="2 3">
    <name type="scientific">Candidatus Segetimicrobium genomatis</name>
    <dbReference type="NCBI Taxonomy" id="2569760"/>
    <lineage>
        <taxon>Bacteria</taxon>
        <taxon>Bacillati</taxon>
        <taxon>Candidatus Sysuimicrobiota</taxon>
        <taxon>Candidatus Sysuimicrobiia</taxon>
        <taxon>Candidatus Sysuimicrobiales</taxon>
        <taxon>Candidatus Segetimicrobiaceae</taxon>
        <taxon>Candidatus Segetimicrobium</taxon>
    </lineage>
</organism>
<evidence type="ECO:0000313" key="3">
    <source>
        <dbReference type="Proteomes" id="UP000318509"/>
    </source>
</evidence>
<keyword evidence="1" id="KW-0472">Membrane</keyword>
<feature type="transmembrane region" description="Helical" evidence="1">
    <location>
        <begin position="36"/>
        <end position="56"/>
    </location>
</feature>
<keyword evidence="1" id="KW-0812">Transmembrane</keyword>
<dbReference type="Proteomes" id="UP000318509">
    <property type="component" value="Unassembled WGS sequence"/>
</dbReference>
<comment type="caution">
    <text evidence="2">The sequence shown here is derived from an EMBL/GenBank/DDBJ whole genome shotgun (WGS) entry which is preliminary data.</text>
</comment>
<gene>
    <name evidence="2" type="ORF">E6H00_11980</name>
</gene>
<keyword evidence="1" id="KW-1133">Transmembrane helix</keyword>
<evidence type="ECO:0000313" key="2">
    <source>
        <dbReference type="EMBL" id="TMI88623.1"/>
    </source>
</evidence>
<proteinExistence type="predicted"/>
<protein>
    <submittedName>
        <fullName evidence="2">Uncharacterized protein</fullName>
    </submittedName>
</protein>
<reference evidence="2 3" key="1">
    <citation type="journal article" date="2019" name="Nat. Microbiol.">
        <title>Mediterranean grassland soil C-N compound turnover is dependent on rainfall and depth, and is mediated by genomically divergent microorganisms.</title>
        <authorList>
            <person name="Diamond S."/>
            <person name="Andeer P.F."/>
            <person name="Li Z."/>
            <person name="Crits-Christoph A."/>
            <person name="Burstein D."/>
            <person name="Anantharaman K."/>
            <person name="Lane K.R."/>
            <person name="Thomas B.C."/>
            <person name="Pan C."/>
            <person name="Northen T.R."/>
            <person name="Banfield J.F."/>
        </authorList>
    </citation>
    <scope>NUCLEOTIDE SEQUENCE [LARGE SCALE GENOMIC DNA]</scope>
    <source>
        <strain evidence="2">NP_3</strain>
    </source>
</reference>